<accession>A0ABT4D6L2</accession>
<dbReference type="EMBL" id="JAPQFJ010000003">
    <property type="protein sequence ID" value="MCY6957941.1"/>
    <property type="molecule type" value="Genomic_DNA"/>
</dbReference>
<keyword evidence="2" id="KW-1185">Reference proteome</keyword>
<name>A0ABT4D6L2_9CLOT</name>
<protein>
    <submittedName>
        <fullName evidence="1">Metallopeptidase</fullName>
        <ecNumber evidence="1">3.4.24.-</ecNumber>
    </submittedName>
</protein>
<dbReference type="EC" id="3.4.24.-" evidence="1"/>
<dbReference type="Proteomes" id="UP001144612">
    <property type="component" value="Unassembled WGS sequence"/>
</dbReference>
<keyword evidence="1" id="KW-0378">Hydrolase</keyword>
<comment type="caution">
    <text evidence="1">The sequence shown here is derived from an EMBL/GenBank/DDBJ whole genome shotgun (WGS) entry which is preliminary data.</text>
</comment>
<dbReference type="RefSeq" id="WP_268060340.1">
    <property type="nucleotide sequence ID" value="NZ_JAPQFJ010000003.1"/>
</dbReference>
<gene>
    <name evidence="1" type="ORF">OW729_04900</name>
</gene>
<reference evidence="1" key="1">
    <citation type="submission" date="2022-12" db="EMBL/GenBank/DDBJ databases">
        <title>Clostridium sp. nov., isolated from industrial wastewater.</title>
        <authorList>
            <person name="Jiayan W."/>
        </authorList>
    </citation>
    <scope>NUCLEOTIDE SEQUENCE</scope>
    <source>
        <strain evidence="1">ZC22-4</strain>
    </source>
</reference>
<evidence type="ECO:0000313" key="1">
    <source>
        <dbReference type="EMBL" id="MCY6957941.1"/>
    </source>
</evidence>
<evidence type="ECO:0000313" key="2">
    <source>
        <dbReference type="Proteomes" id="UP001144612"/>
    </source>
</evidence>
<organism evidence="1 2">
    <name type="scientific">Clostridium brassicae</name>
    <dbReference type="NCBI Taxonomy" id="2999072"/>
    <lineage>
        <taxon>Bacteria</taxon>
        <taxon>Bacillati</taxon>
        <taxon>Bacillota</taxon>
        <taxon>Clostridia</taxon>
        <taxon>Eubacteriales</taxon>
        <taxon>Clostridiaceae</taxon>
        <taxon>Clostridium</taxon>
    </lineage>
</organism>
<sequence>MPKIRIIADTGELINDIDCIGYNLQYVDADGNGQVQKIRALNNGKYDSKHWIKNEFYKPLAEKIKDKYKEQIPEFTYININKLLFLEDIDYVGDEMKRNDDVMWIKKAPRQLTDLTGYKFIIFSREFWMSRISKEQILWHIYSVLRQVDGDKLREPDIKGWKEVLGTLGYGWETTLTPMPNLMDGFEDEDFAMLKKADRQLKFDLRNAK</sequence>
<dbReference type="GO" id="GO:0016787">
    <property type="term" value="F:hydrolase activity"/>
    <property type="evidence" value="ECO:0007669"/>
    <property type="project" value="UniProtKB-KW"/>
</dbReference>
<proteinExistence type="predicted"/>